<feature type="repeat" description="Solcar" evidence="9">
    <location>
        <begin position="5"/>
        <end position="95"/>
    </location>
</feature>
<keyword evidence="7" id="KW-0496">Mitochondrion</keyword>
<dbReference type="GO" id="GO:0006843">
    <property type="term" value="P:mitochondrial citrate transmembrane transport"/>
    <property type="evidence" value="ECO:0007669"/>
    <property type="project" value="TreeGrafter"/>
</dbReference>
<keyword evidence="8 9" id="KW-0472">Membrane</keyword>
<comment type="similarity">
    <text evidence="2 10">Belongs to the mitochondrial carrier (TC 2.A.29) family.</text>
</comment>
<evidence type="ECO:0000256" key="6">
    <source>
        <dbReference type="ARBA" id="ARBA00022989"/>
    </source>
</evidence>
<evidence type="ECO:0000256" key="7">
    <source>
        <dbReference type="ARBA" id="ARBA00023128"/>
    </source>
</evidence>
<dbReference type="GO" id="GO:0071913">
    <property type="term" value="F:citrate secondary active transmembrane transporter activity"/>
    <property type="evidence" value="ECO:0007669"/>
    <property type="project" value="TreeGrafter"/>
</dbReference>
<accession>A0A6M8Y3G7</accession>
<organism evidence="11">
    <name type="scientific">Starmerella bombicola</name>
    <name type="common">Yeast</name>
    <name type="synonym">Candida bombicola</name>
    <dbReference type="NCBI Taxonomy" id="75736"/>
    <lineage>
        <taxon>Eukaryota</taxon>
        <taxon>Fungi</taxon>
        <taxon>Dikarya</taxon>
        <taxon>Ascomycota</taxon>
        <taxon>Saccharomycotina</taxon>
        <taxon>Dipodascomycetes</taxon>
        <taxon>Dipodascales</taxon>
        <taxon>Trichomonascaceae</taxon>
        <taxon>Starmerella</taxon>
    </lineage>
</organism>
<keyword evidence="4 9" id="KW-0812">Transmembrane</keyword>
<feature type="repeat" description="Solcar" evidence="9">
    <location>
        <begin position="103"/>
        <end position="192"/>
    </location>
</feature>
<dbReference type="PROSITE" id="PS51257">
    <property type="entry name" value="PROKAR_LIPOPROTEIN"/>
    <property type="match status" value="1"/>
</dbReference>
<evidence type="ECO:0000256" key="3">
    <source>
        <dbReference type="ARBA" id="ARBA00022448"/>
    </source>
</evidence>
<dbReference type="EMBL" id="MT179568">
    <property type="protein sequence ID" value="QKK35436.1"/>
    <property type="molecule type" value="mRNA"/>
</dbReference>
<comment type="subcellular location">
    <subcellularLocation>
        <location evidence="1">Mitochondrion membrane</location>
        <topology evidence="1">Multi-pass membrane protein</topology>
    </subcellularLocation>
</comment>
<dbReference type="PANTHER" id="PTHR45788">
    <property type="entry name" value="SUCCINATE/FUMARATE MITOCHONDRIAL TRANSPORTER-RELATED"/>
    <property type="match status" value="1"/>
</dbReference>
<dbReference type="PROSITE" id="PS50920">
    <property type="entry name" value="SOLCAR"/>
    <property type="match status" value="3"/>
</dbReference>
<proteinExistence type="evidence at transcript level"/>
<dbReference type="Gene3D" id="1.50.40.10">
    <property type="entry name" value="Mitochondrial carrier domain"/>
    <property type="match status" value="1"/>
</dbReference>
<evidence type="ECO:0000256" key="9">
    <source>
        <dbReference type="PROSITE-ProRule" id="PRU00282"/>
    </source>
</evidence>
<dbReference type="Pfam" id="PF00153">
    <property type="entry name" value="Mito_carr"/>
    <property type="match status" value="3"/>
</dbReference>
<keyword evidence="6" id="KW-1133">Transmembrane helix</keyword>
<evidence type="ECO:0000256" key="4">
    <source>
        <dbReference type="ARBA" id="ARBA00022692"/>
    </source>
</evidence>
<name>A0A6M8Y3G7_STABO</name>
<protein>
    <submittedName>
        <fullName evidence="11">Mitochondrial Ctp1</fullName>
    </submittedName>
</protein>
<dbReference type="GO" id="GO:0031966">
    <property type="term" value="C:mitochondrial membrane"/>
    <property type="evidence" value="ECO:0007669"/>
    <property type="project" value="UniProtKB-SubCell"/>
</dbReference>
<evidence type="ECO:0000256" key="5">
    <source>
        <dbReference type="ARBA" id="ARBA00022737"/>
    </source>
</evidence>
<evidence type="ECO:0000256" key="2">
    <source>
        <dbReference type="ARBA" id="ARBA00006375"/>
    </source>
</evidence>
<keyword evidence="5" id="KW-0677">Repeat</keyword>
<feature type="repeat" description="Solcar" evidence="9">
    <location>
        <begin position="201"/>
        <end position="287"/>
    </location>
</feature>
<dbReference type="AlphaFoldDB" id="A0A6M8Y3G7"/>
<dbReference type="InterPro" id="IPR018108">
    <property type="entry name" value="MCP_transmembrane"/>
</dbReference>
<evidence type="ECO:0000256" key="10">
    <source>
        <dbReference type="RuleBase" id="RU000488"/>
    </source>
</evidence>
<dbReference type="PANTHER" id="PTHR45788:SF4">
    <property type="entry name" value="TRICARBOXYLATE TRANSPORT PROTEIN, MITOCHONDRIAL"/>
    <property type="match status" value="1"/>
</dbReference>
<evidence type="ECO:0000256" key="1">
    <source>
        <dbReference type="ARBA" id="ARBA00004225"/>
    </source>
</evidence>
<sequence length="289" mass="30768">MAESSKSLSSFVAGATAGGCESFITFPFEFAKTRLQLLQSSPALKARPSNPISLLLQVGRADGLSAIYAGCFPFAIGNTAKAGVRFLSFDFFRDLMRDDQGKLSVGRGAIAGLGAGVMESVFALTPGESVKTALIDDRQGACRYSGQGFRGIRLLIKDHGIGVLYRGVVPVTARQAANSMVRLGSYSTLRAMLENKKGGTLNSAETFALGAVVGIITVYTTMPIDTVKTRMQSVDASTKYTGMIDCFGKVVKNDGVKALWRGSTARLGRLVMSGGIVFTIYEKIMQVLK</sequence>
<dbReference type="SUPFAM" id="SSF103506">
    <property type="entry name" value="Mitochondrial carrier"/>
    <property type="match status" value="1"/>
</dbReference>
<gene>
    <name evidence="11" type="primary">Ctp1</name>
</gene>
<reference evidence="11" key="1">
    <citation type="journal article" date="2020" name="Appl. Microbiol. Biotechnol.">
        <title>Identification and importance of mitochondrial citrate carriers and ATP citrate lyase for glycolipid production in Starmerella bombicola.</title>
        <authorList>
            <person name="Jezierska S."/>
            <person name="Claus S."/>
            <person name="Van Bogaert I.N.A."/>
        </authorList>
    </citation>
    <scope>NUCLEOTIDE SEQUENCE</scope>
</reference>
<dbReference type="FunFam" id="1.50.40.10:FF:000007">
    <property type="entry name" value="Mitochondrial tricarboxylate transport protein-like"/>
    <property type="match status" value="1"/>
</dbReference>
<evidence type="ECO:0000313" key="11">
    <source>
        <dbReference type="EMBL" id="QKK35436.1"/>
    </source>
</evidence>
<dbReference type="InterPro" id="IPR049563">
    <property type="entry name" value="TXTP-like"/>
</dbReference>
<keyword evidence="3 10" id="KW-0813">Transport</keyword>
<dbReference type="InterPro" id="IPR023395">
    <property type="entry name" value="MCP_dom_sf"/>
</dbReference>
<evidence type="ECO:0000256" key="8">
    <source>
        <dbReference type="ARBA" id="ARBA00023136"/>
    </source>
</evidence>